<gene>
    <name evidence="2" type="ORF">NIAS840_00327</name>
</gene>
<organism evidence="2 3">
    <name type="scientific">Ligilactobacillus salivarius NIAS840</name>
    <dbReference type="NCBI Taxonomy" id="1029822"/>
    <lineage>
        <taxon>Bacteria</taxon>
        <taxon>Bacillati</taxon>
        <taxon>Bacillota</taxon>
        <taxon>Bacilli</taxon>
        <taxon>Lactobacillales</taxon>
        <taxon>Lactobacillaceae</taxon>
        <taxon>Ligilactobacillus</taxon>
    </lineage>
</organism>
<dbReference type="SUPFAM" id="SSF52540">
    <property type="entry name" value="P-loop containing nucleoside triphosphate hydrolases"/>
    <property type="match status" value="1"/>
</dbReference>
<dbReference type="InterPro" id="IPR008571">
    <property type="entry name" value="HerA-like"/>
</dbReference>
<evidence type="ECO:0000313" key="2">
    <source>
        <dbReference type="EMBL" id="EGL98629.1"/>
    </source>
</evidence>
<dbReference type="InterPro" id="IPR002789">
    <property type="entry name" value="HerA_central"/>
</dbReference>
<sequence length="604" mass="69171">MEPLGVIVGVDGDVSTVGMYQMSNHADFLWDGEILNGPKVGAYMTILQNDIKIIATVVSEKIIDQQNTVKSEEFDNRYSSNSINRIILLKTQGVIEDNIFNLTSKYVPMVGNQVTITTTKDLNSIYSITNNETTICIGESVREEKKIDLPINPFFASHIGIFGNTGSGKSNTLHKLYLKLFCSEYCKKIFVKSKFFVIDFNGEYTQEQQFGVNNSNKKIFNINTRSPQDVLPVTKEYLFDADILSILFDAKPATQIPFLRNALRKYKRIDTPEKFAKLECGLLITLFRDFRNIEVRSIEDWVQNSLNIGVESDFLLKISNILKSYYSNLVMNDEGKKIFDNHQFTEYGKEKLKQLESDMADAYKKLSELRKLKFFLEFQKIYETAWRKTNVDFINPLFKRIESSINNLESVINIVENLDGCFKGLNIISLVNANQDVKRLIPMIASKMIYDEQKLKVTEENKVGSTCHLIIDEAHNILSSDNSKSSDSWQDYRLSVFEEIIKEGRKFGFFLTLCSQRPADISPTIMSQLHNFFIHRLVNENDLRMLQNTVPTLDMSTFRLVSSLGKGEAIVTGNAIKSPLLLKVYKENLIRPRSDDVILTDLWQ</sequence>
<dbReference type="Gene3D" id="3.40.50.300">
    <property type="entry name" value="P-loop containing nucleotide triphosphate hydrolases"/>
    <property type="match status" value="2"/>
</dbReference>
<dbReference type="RefSeq" id="WP_003705233.1">
    <property type="nucleotide sequence ID" value="NZ_AFMN01000001.1"/>
</dbReference>
<dbReference type="InterPro" id="IPR027417">
    <property type="entry name" value="P-loop_NTPase"/>
</dbReference>
<comment type="caution">
    <text evidence="2">The sequence shown here is derived from an EMBL/GenBank/DDBJ whole genome shotgun (WGS) entry which is preliminary data.</text>
</comment>
<dbReference type="PANTHER" id="PTHR42957">
    <property type="entry name" value="HELICASE MJ1565-RELATED"/>
    <property type="match status" value="1"/>
</dbReference>
<dbReference type="AlphaFoldDB" id="F5VCJ7"/>
<evidence type="ECO:0000259" key="1">
    <source>
        <dbReference type="Pfam" id="PF01935"/>
    </source>
</evidence>
<dbReference type="Proteomes" id="UP000006227">
    <property type="component" value="Unassembled WGS sequence"/>
</dbReference>
<accession>F5VCJ7</accession>
<dbReference type="PATRIC" id="fig|1029822.3.peg.327"/>
<evidence type="ECO:0000313" key="3">
    <source>
        <dbReference type="Proteomes" id="UP000006227"/>
    </source>
</evidence>
<protein>
    <recommendedName>
        <fullName evidence="1">Helicase HerA central domain-containing protein</fullName>
    </recommendedName>
</protein>
<feature type="domain" description="Helicase HerA central" evidence="1">
    <location>
        <begin position="135"/>
        <end position="341"/>
    </location>
</feature>
<dbReference type="Pfam" id="PF01935">
    <property type="entry name" value="DUF87"/>
    <property type="match status" value="1"/>
</dbReference>
<dbReference type="EMBL" id="AFMN01000001">
    <property type="protein sequence ID" value="EGL98629.1"/>
    <property type="molecule type" value="Genomic_DNA"/>
</dbReference>
<proteinExistence type="predicted"/>
<dbReference type="PANTHER" id="PTHR42957:SF1">
    <property type="entry name" value="HELICASE MJ1565-RELATED"/>
    <property type="match status" value="1"/>
</dbReference>
<name>F5VCJ7_9LACO</name>
<reference evidence="2 3" key="1">
    <citation type="journal article" date="2011" name="J. Bacteriol.">
        <title>Genome Sequence of Lactobacillus salivarius NIAS840, Isolated from Chicken Intestine.</title>
        <authorList>
            <person name="Ham J.S."/>
            <person name="Kim H.W."/>
            <person name="Seol K.H."/>
            <person name="Jang A."/>
            <person name="Jeong S.G."/>
            <person name="Oh M.H."/>
            <person name="Kim D.H."/>
            <person name="Kang D.K."/>
            <person name="Kim G.B."/>
            <person name="Cha C.J."/>
        </authorList>
    </citation>
    <scope>NUCLEOTIDE SEQUENCE [LARGE SCALE GENOMIC DNA]</scope>
    <source>
        <strain evidence="2 3">NIAS840</strain>
    </source>
</reference>